<dbReference type="AlphaFoldDB" id="A0A1F6AHI0"/>
<feature type="domain" description="Phosphoribosyltransferase" evidence="3">
    <location>
        <begin position="17"/>
        <end position="145"/>
    </location>
</feature>
<evidence type="ECO:0000313" key="5">
    <source>
        <dbReference type="Proteomes" id="UP000178759"/>
    </source>
</evidence>
<organism evidence="4 5">
    <name type="scientific">Candidatus Gottesmanbacteria bacterium RIFCSPLOWO2_01_FULL_43_11b</name>
    <dbReference type="NCBI Taxonomy" id="1798392"/>
    <lineage>
        <taxon>Bacteria</taxon>
        <taxon>Candidatus Gottesmaniibacteriota</taxon>
    </lineage>
</organism>
<name>A0A1F6AHI0_9BACT</name>
<dbReference type="GO" id="GO:0016757">
    <property type="term" value="F:glycosyltransferase activity"/>
    <property type="evidence" value="ECO:0007669"/>
    <property type="project" value="UniProtKB-KW"/>
</dbReference>
<dbReference type="InterPro" id="IPR029057">
    <property type="entry name" value="PRTase-like"/>
</dbReference>
<dbReference type="PANTHER" id="PTHR43363:SF2">
    <property type="entry name" value="PHOSPHORIBOSYLTRANSFERASE"/>
    <property type="match status" value="1"/>
</dbReference>
<protein>
    <recommendedName>
        <fullName evidence="3">Phosphoribosyltransferase domain-containing protein</fullName>
    </recommendedName>
</protein>
<dbReference type="STRING" id="1798392.A3A79_03210"/>
<comment type="caution">
    <text evidence="4">The sequence shown here is derived from an EMBL/GenBank/DDBJ whole genome shotgun (WGS) entry which is preliminary data.</text>
</comment>
<accession>A0A1F6AHI0</accession>
<dbReference type="Proteomes" id="UP000178759">
    <property type="component" value="Unassembled WGS sequence"/>
</dbReference>
<dbReference type="SUPFAM" id="SSF53271">
    <property type="entry name" value="PRTase-like"/>
    <property type="match status" value="1"/>
</dbReference>
<keyword evidence="2" id="KW-0808">Transferase</keyword>
<evidence type="ECO:0000256" key="2">
    <source>
        <dbReference type="ARBA" id="ARBA00022679"/>
    </source>
</evidence>
<dbReference type="Gene3D" id="3.40.50.2020">
    <property type="match status" value="1"/>
</dbReference>
<evidence type="ECO:0000313" key="4">
    <source>
        <dbReference type="EMBL" id="OGG24174.1"/>
    </source>
</evidence>
<dbReference type="Pfam" id="PF00156">
    <property type="entry name" value="Pribosyltran"/>
    <property type="match status" value="1"/>
</dbReference>
<gene>
    <name evidence="4" type="ORF">A3A79_03210</name>
</gene>
<proteinExistence type="predicted"/>
<evidence type="ECO:0000256" key="1">
    <source>
        <dbReference type="ARBA" id="ARBA00022676"/>
    </source>
</evidence>
<keyword evidence="1" id="KW-0328">Glycosyltransferase</keyword>
<dbReference type="PANTHER" id="PTHR43363">
    <property type="entry name" value="HYPOXANTHINE PHOSPHORIBOSYLTRANSFERASE"/>
    <property type="match status" value="1"/>
</dbReference>
<dbReference type="EMBL" id="MFJV01000001">
    <property type="protein sequence ID" value="OGG24174.1"/>
    <property type="molecule type" value="Genomic_DNA"/>
</dbReference>
<dbReference type="InterPro" id="IPR000836">
    <property type="entry name" value="PRTase_dom"/>
</dbReference>
<sequence>MSMEYLPVSWNEYIVLAQNLAASLLKNEGPFDEIVAIARGGLTLGHLLSDHLHLPICSITIQSYTDIQKQGELQITAKLGRHITGKRILLVDDIADSGKTLKRAVNYLRRFKPSSITTATMFYKPHSIFHPDYFIQETKKWVIFPTEITETLTLLQGKMSKEKLLSLGFTQKQISFANDHS</sequence>
<dbReference type="CDD" id="cd06223">
    <property type="entry name" value="PRTases_typeI"/>
    <property type="match status" value="1"/>
</dbReference>
<reference evidence="4 5" key="1">
    <citation type="journal article" date="2016" name="Nat. Commun.">
        <title>Thousands of microbial genomes shed light on interconnected biogeochemical processes in an aquifer system.</title>
        <authorList>
            <person name="Anantharaman K."/>
            <person name="Brown C.T."/>
            <person name="Hug L.A."/>
            <person name="Sharon I."/>
            <person name="Castelle C.J."/>
            <person name="Probst A.J."/>
            <person name="Thomas B.C."/>
            <person name="Singh A."/>
            <person name="Wilkins M.J."/>
            <person name="Karaoz U."/>
            <person name="Brodie E.L."/>
            <person name="Williams K.H."/>
            <person name="Hubbard S.S."/>
            <person name="Banfield J.F."/>
        </authorList>
    </citation>
    <scope>NUCLEOTIDE SEQUENCE [LARGE SCALE GENOMIC DNA]</scope>
</reference>
<evidence type="ECO:0000259" key="3">
    <source>
        <dbReference type="Pfam" id="PF00156"/>
    </source>
</evidence>